<evidence type="ECO:0000313" key="1">
    <source>
        <dbReference type="EMBL" id="KZV99875.1"/>
    </source>
</evidence>
<protein>
    <submittedName>
        <fullName evidence="1">Uncharacterized protein</fullName>
    </submittedName>
</protein>
<dbReference type="Proteomes" id="UP000077266">
    <property type="component" value="Unassembled WGS sequence"/>
</dbReference>
<dbReference type="EMBL" id="KV425905">
    <property type="protein sequence ID" value="KZV99875.1"/>
    <property type="molecule type" value="Genomic_DNA"/>
</dbReference>
<keyword evidence="2" id="KW-1185">Reference proteome</keyword>
<organism evidence="1 2">
    <name type="scientific">Exidia glandulosa HHB12029</name>
    <dbReference type="NCBI Taxonomy" id="1314781"/>
    <lineage>
        <taxon>Eukaryota</taxon>
        <taxon>Fungi</taxon>
        <taxon>Dikarya</taxon>
        <taxon>Basidiomycota</taxon>
        <taxon>Agaricomycotina</taxon>
        <taxon>Agaricomycetes</taxon>
        <taxon>Auriculariales</taxon>
        <taxon>Exidiaceae</taxon>
        <taxon>Exidia</taxon>
    </lineage>
</organism>
<proteinExistence type="predicted"/>
<gene>
    <name evidence="1" type="ORF">EXIGLDRAFT_762177</name>
</gene>
<dbReference type="AlphaFoldDB" id="A0A165MWT8"/>
<name>A0A165MWT8_EXIGL</name>
<reference evidence="1 2" key="1">
    <citation type="journal article" date="2016" name="Mol. Biol. Evol.">
        <title>Comparative Genomics of Early-Diverging Mushroom-Forming Fungi Provides Insights into the Origins of Lignocellulose Decay Capabilities.</title>
        <authorList>
            <person name="Nagy L.G."/>
            <person name="Riley R."/>
            <person name="Tritt A."/>
            <person name="Adam C."/>
            <person name="Daum C."/>
            <person name="Floudas D."/>
            <person name="Sun H."/>
            <person name="Yadav J.S."/>
            <person name="Pangilinan J."/>
            <person name="Larsson K.H."/>
            <person name="Matsuura K."/>
            <person name="Barry K."/>
            <person name="Labutti K."/>
            <person name="Kuo R."/>
            <person name="Ohm R.A."/>
            <person name="Bhattacharya S.S."/>
            <person name="Shirouzu T."/>
            <person name="Yoshinaga Y."/>
            <person name="Martin F.M."/>
            <person name="Grigoriev I.V."/>
            <person name="Hibbett D.S."/>
        </authorList>
    </citation>
    <scope>NUCLEOTIDE SEQUENCE [LARGE SCALE GENOMIC DNA]</scope>
    <source>
        <strain evidence="1 2">HHB12029</strain>
    </source>
</reference>
<evidence type="ECO:0000313" key="2">
    <source>
        <dbReference type="Proteomes" id="UP000077266"/>
    </source>
</evidence>
<accession>A0A165MWT8</accession>
<dbReference type="InParanoid" id="A0A165MWT8"/>
<sequence length="105" mass="11585">MAYARDGPFPNRTRLFPFNHDVGHVRRSPDQPSSHCPMSTNADLIGLATADLMANITNEIHDLSPRPVCFGGYSDIYTGVWRSESGEMKARHYAALLSAQPDPVV</sequence>